<gene>
    <name evidence="1" type="ORF">GCL57_13415</name>
</gene>
<dbReference type="SUPFAM" id="SSF53335">
    <property type="entry name" value="S-adenosyl-L-methionine-dependent methyltransferases"/>
    <property type="match status" value="1"/>
</dbReference>
<dbReference type="InterPro" id="IPR029063">
    <property type="entry name" value="SAM-dependent_MTases_sf"/>
</dbReference>
<accession>A0A833N5K6</accession>
<dbReference type="Gene3D" id="3.40.50.150">
    <property type="entry name" value="Vaccinia Virus protein VP39"/>
    <property type="match status" value="1"/>
</dbReference>
<organism evidence="1 2">
    <name type="scientific">Fluviispira multicolorata</name>
    <dbReference type="NCBI Taxonomy" id="2654512"/>
    <lineage>
        <taxon>Bacteria</taxon>
        <taxon>Pseudomonadati</taxon>
        <taxon>Bdellovibrionota</taxon>
        <taxon>Oligoflexia</taxon>
        <taxon>Silvanigrellales</taxon>
        <taxon>Silvanigrellaceae</taxon>
        <taxon>Fluviispira</taxon>
    </lineage>
</organism>
<dbReference type="Pfam" id="PF13489">
    <property type="entry name" value="Methyltransf_23"/>
    <property type="match status" value="1"/>
</dbReference>
<protein>
    <submittedName>
        <fullName evidence="1">Methyltransferase domain-containing protein</fullName>
    </submittedName>
</protein>
<keyword evidence="1" id="KW-0808">Transferase</keyword>
<dbReference type="Proteomes" id="UP000442694">
    <property type="component" value="Unassembled WGS sequence"/>
</dbReference>
<dbReference type="GO" id="GO:0008168">
    <property type="term" value="F:methyltransferase activity"/>
    <property type="evidence" value="ECO:0007669"/>
    <property type="project" value="UniProtKB-KW"/>
</dbReference>
<keyword evidence="2" id="KW-1185">Reference proteome</keyword>
<dbReference type="EMBL" id="WFLN01000010">
    <property type="protein sequence ID" value="KAB8028046.1"/>
    <property type="molecule type" value="Genomic_DNA"/>
</dbReference>
<dbReference type="RefSeq" id="WP_152213868.1">
    <property type="nucleotide sequence ID" value="NZ_WFLN01000010.1"/>
</dbReference>
<evidence type="ECO:0000313" key="1">
    <source>
        <dbReference type="EMBL" id="KAB8028046.1"/>
    </source>
</evidence>
<comment type="caution">
    <text evidence="1">The sequence shown here is derived from an EMBL/GenBank/DDBJ whole genome shotgun (WGS) entry which is preliminary data.</text>
</comment>
<dbReference type="CDD" id="cd02440">
    <property type="entry name" value="AdoMet_MTases"/>
    <property type="match status" value="1"/>
</dbReference>
<evidence type="ECO:0000313" key="2">
    <source>
        <dbReference type="Proteomes" id="UP000442694"/>
    </source>
</evidence>
<proteinExistence type="predicted"/>
<sequence>MELELRFEFGKNWSKYLNSLTEEKVQEALVSLQKFLQIIDIENKTFIDVGSGSGLFSLAAKILGARVTSFDYDLDSVNCTKFLKEKYNIKNDWDICQGSILDDDFIKKRGQFDIVYSWGVLHHTGQMFHAFENVSTLVRSDGYLFISIYNDQGRASERWKWIKKTYNNSNFFIRSILILYTFIRFWGISILKDTLKGNPFKSWMNYGKNDRGMTAYHDLIDWVGGYPFEVAKPEDVFQYFKSKDFTLEKMKTYCGGISCNEYLFRKNK</sequence>
<reference evidence="1 2" key="1">
    <citation type="submission" date="2019-10" db="EMBL/GenBank/DDBJ databases">
        <title>New genus of Silvanigrellaceae.</title>
        <authorList>
            <person name="Pitt A."/>
            <person name="Hahn M.W."/>
        </authorList>
    </citation>
    <scope>NUCLEOTIDE SEQUENCE [LARGE SCALE GENOMIC DNA]</scope>
    <source>
        <strain evidence="1 2">33A1-SZDP</strain>
    </source>
</reference>
<dbReference type="AlphaFoldDB" id="A0A833N5K6"/>
<name>A0A833N5K6_9BACT</name>
<keyword evidence="1" id="KW-0489">Methyltransferase</keyword>
<dbReference type="GO" id="GO:0032259">
    <property type="term" value="P:methylation"/>
    <property type="evidence" value="ECO:0007669"/>
    <property type="project" value="UniProtKB-KW"/>
</dbReference>